<dbReference type="InterPro" id="IPR023009">
    <property type="entry name" value="Tyrosine_recombinase_XerC/XerD"/>
</dbReference>
<dbReference type="Gene3D" id="1.10.443.10">
    <property type="entry name" value="Intergrase catalytic core"/>
    <property type="match status" value="1"/>
</dbReference>
<dbReference type="HAMAP" id="MF_01808">
    <property type="entry name" value="Recomb_XerC_XerD"/>
    <property type="match status" value="1"/>
</dbReference>
<keyword evidence="15" id="KW-1185">Reference proteome</keyword>
<feature type="active site" evidence="11">
    <location>
        <position position="151"/>
    </location>
</feature>
<protein>
    <recommendedName>
        <fullName evidence="3 11">Tyrosine recombinase XerD</fullName>
    </recommendedName>
</protein>
<evidence type="ECO:0000256" key="5">
    <source>
        <dbReference type="ARBA" id="ARBA00022618"/>
    </source>
</evidence>
<dbReference type="InterPro" id="IPR044068">
    <property type="entry name" value="CB"/>
</dbReference>
<dbReference type="InterPro" id="IPR011010">
    <property type="entry name" value="DNA_brk_join_enz"/>
</dbReference>
<sequence>MISKQFCDSILEQFILFLSVDRGLSRNSISAYCQDITLFLKINALESCDHISQETVLHFVEELHQRKEAETTLARRLISLKVFFHFLKDAKYLSVTPIIEHPKIWKRLPSVLSIEEVNALLSVPTKLRNISPMLRFRDSAILNTLYSTGIRVSELCGLCISDVNDEFIRVTGKGSKTRLVPLGRLAMDAIDRYLFPFREQLQKNNSEENHLFLTSKGKKIDRSCVWRRIQIYASHITTKRISPHSLRHAFATHLLNNKADLRIIQEMLGHARISSTEIYTHVASETVVEKFLSHHPRNI</sequence>
<evidence type="ECO:0000256" key="10">
    <source>
        <dbReference type="ARBA" id="ARBA00023306"/>
    </source>
</evidence>
<dbReference type="InterPro" id="IPR004107">
    <property type="entry name" value="Integrase_SAM-like_N"/>
</dbReference>
<dbReference type="InterPro" id="IPR010998">
    <property type="entry name" value="Integrase_recombinase_N"/>
</dbReference>
<comment type="similarity">
    <text evidence="2 11">Belongs to the 'phage' integrase family. XerD subfamily.</text>
</comment>
<evidence type="ECO:0000313" key="14">
    <source>
        <dbReference type="EMBL" id="EQM62345.1"/>
    </source>
</evidence>
<dbReference type="PROSITE" id="PS51900">
    <property type="entry name" value="CB"/>
    <property type="match status" value="1"/>
</dbReference>
<comment type="subcellular location">
    <subcellularLocation>
        <location evidence="1 11">Cytoplasm</location>
    </subcellularLocation>
</comment>
<feature type="domain" description="Core-binding (CB)" evidence="13">
    <location>
        <begin position="5"/>
        <end position="88"/>
    </location>
</feature>
<dbReference type="HAMAP" id="MF_01807">
    <property type="entry name" value="Recomb_XerD"/>
    <property type="match status" value="1"/>
</dbReference>
<dbReference type="Gene3D" id="1.10.150.130">
    <property type="match status" value="1"/>
</dbReference>
<reference evidence="14 15" key="1">
    <citation type="submission" date="2013-07" db="EMBL/GenBank/DDBJ databases">
        <title>Isolation of a new Chlamydia species from the feral Sacred Ibis (Threskiornis aethiopicus): Chlamydia ibidis.</title>
        <authorList>
            <person name="Vorimore F."/>
            <person name="Hsia R.-C."/>
            <person name="Huot-Creasy H."/>
            <person name="Bastian S."/>
            <person name="Deruyter L."/>
            <person name="Passet A."/>
            <person name="Sachse K."/>
            <person name="Bavoil P."/>
            <person name="Myers G."/>
            <person name="Laroucau K."/>
        </authorList>
    </citation>
    <scope>NUCLEOTIDE SEQUENCE [LARGE SCALE GENOMIC DNA]</scope>
    <source>
        <strain evidence="14 15">10-1398/6</strain>
    </source>
</reference>
<evidence type="ECO:0000256" key="6">
    <source>
        <dbReference type="ARBA" id="ARBA00022829"/>
    </source>
</evidence>
<dbReference type="RefSeq" id="WP_020370444.1">
    <property type="nucleotide sequence ID" value="NZ_APJW01000003.1"/>
</dbReference>
<dbReference type="SUPFAM" id="SSF56349">
    <property type="entry name" value="DNA breaking-rejoining enzymes"/>
    <property type="match status" value="1"/>
</dbReference>
<feature type="active site" evidence="11">
    <location>
        <position position="244"/>
    </location>
</feature>
<dbReference type="PANTHER" id="PTHR30349">
    <property type="entry name" value="PHAGE INTEGRASE-RELATED"/>
    <property type="match status" value="1"/>
</dbReference>
<evidence type="ECO:0000256" key="7">
    <source>
        <dbReference type="ARBA" id="ARBA00022908"/>
    </source>
</evidence>
<dbReference type="InterPro" id="IPR011932">
    <property type="entry name" value="Recomb_XerD"/>
</dbReference>
<comment type="function">
    <text evidence="11">Site-specific tyrosine recombinase, which acts by catalyzing the cutting and rejoining of the recombining DNA molecules. The XerC-XerD complex is essential to convert dimers of the bacterial chromosome into monomers to permit their segregation at cell division. It also contributes to the segregational stability of plasmids.</text>
</comment>
<evidence type="ECO:0000256" key="11">
    <source>
        <dbReference type="HAMAP-Rule" id="MF_01807"/>
    </source>
</evidence>
<dbReference type="CDD" id="cd00798">
    <property type="entry name" value="INT_XerDC_C"/>
    <property type="match status" value="1"/>
</dbReference>
<feature type="active site" evidence="11">
    <location>
        <position position="247"/>
    </location>
</feature>
<dbReference type="NCBIfam" id="NF001399">
    <property type="entry name" value="PRK00283.1"/>
    <property type="match status" value="1"/>
</dbReference>
<keyword evidence="5 11" id="KW-0132">Cell division</keyword>
<evidence type="ECO:0000256" key="2">
    <source>
        <dbReference type="ARBA" id="ARBA00010450"/>
    </source>
</evidence>
<dbReference type="Pfam" id="PF00589">
    <property type="entry name" value="Phage_integrase"/>
    <property type="match status" value="1"/>
</dbReference>
<evidence type="ECO:0000313" key="15">
    <source>
        <dbReference type="Proteomes" id="UP000016064"/>
    </source>
</evidence>
<keyword evidence="7 11" id="KW-0229">DNA integration</keyword>
<keyword evidence="6 11" id="KW-0159">Chromosome partition</keyword>
<evidence type="ECO:0000256" key="4">
    <source>
        <dbReference type="ARBA" id="ARBA00022490"/>
    </source>
</evidence>
<keyword evidence="8 11" id="KW-0238">DNA-binding</keyword>
<comment type="caution">
    <text evidence="14">The sequence shown here is derived from an EMBL/GenBank/DDBJ whole genome shotgun (WGS) entry which is preliminary data.</text>
</comment>
<dbReference type="InterPro" id="IPR002104">
    <property type="entry name" value="Integrase_catalytic"/>
</dbReference>
<feature type="active site" evidence="11">
    <location>
        <position position="173"/>
    </location>
</feature>
<dbReference type="PANTHER" id="PTHR30349:SF81">
    <property type="entry name" value="TYROSINE RECOMBINASE XERC"/>
    <property type="match status" value="1"/>
</dbReference>
<dbReference type="PROSITE" id="PS51898">
    <property type="entry name" value="TYR_RECOMBINASE"/>
    <property type="match status" value="1"/>
</dbReference>
<dbReference type="InterPro" id="IPR013762">
    <property type="entry name" value="Integrase-like_cat_sf"/>
</dbReference>
<comment type="subunit">
    <text evidence="11">Forms a cyclic heterotetrameric complex composed of two molecules of XerC and two molecules of XerD.</text>
</comment>
<proteinExistence type="inferred from homology"/>
<feature type="domain" description="Tyr recombinase" evidence="12">
    <location>
        <begin position="107"/>
        <end position="292"/>
    </location>
</feature>
<evidence type="ECO:0000256" key="8">
    <source>
        <dbReference type="ARBA" id="ARBA00023125"/>
    </source>
</evidence>
<evidence type="ECO:0000259" key="12">
    <source>
        <dbReference type="PROSITE" id="PS51898"/>
    </source>
</evidence>
<evidence type="ECO:0000256" key="9">
    <source>
        <dbReference type="ARBA" id="ARBA00023172"/>
    </source>
</evidence>
<evidence type="ECO:0000256" key="1">
    <source>
        <dbReference type="ARBA" id="ARBA00004496"/>
    </source>
</evidence>
<keyword evidence="10 11" id="KW-0131">Cell cycle</keyword>
<organism evidence="14 15">
    <name type="scientific">Chlamydia ibidis 10-1398/6</name>
    <dbReference type="NCBI Taxonomy" id="1046581"/>
    <lineage>
        <taxon>Bacteria</taxon>
        <taxon>Pseudomonadati</taxon>
        <taxon>Chlamydiota</taxon>
        <taxon>Chlamydiia</taxon>
        <taxon>Chlamydiales</taxon>
        <taxon>Chlamydiaceae</taxon>
        <taxon>Chlamydia/Chlamydophila group</taxon>
        <taxon>Chlamydia</taxon>
    </lineage>
</organism>
<accession>A0ABP2XDB6</accession>
<gene>
    <name evidence="11" type="primary">xerD</name>
    <name evidence="14" type="ORF">H359_0826</name>
</gene>
<dbReference type="EMBL" id="APJW01000003">
    <property type="protein sequence ID" value="EQM62345.1"/>
    <property type="molecule type" value="Genomic_DNA"/>
</dbReference>
<feature type="active site" description="O-(3'-phospho-DNA)-tyrosine intermediate" evidence="11">
    <location>
        <position position="279"/>
    </location>
</feature>
<keyword evidence="4 11" id="KW-0963">Cytoplasm</keyword>
<evidence type="ECO:0000256" key="3">
    <source>
        <dbReference type="ARBA" id="ARBA00015810"/>
    </source>
</evidence>
<dbReference type="SUPFAM" id="SSF47823">
    <property type="entry name" value="lambda integrase-like, N-terminal domain"/>
    <property type="match status" value="1"/>
</dbReference>
<keyword evidence="9 11" id="KW-0233">DNA recombination</keyword>
<evidence type="ECO:0000259" key="13">
    <source>
        <dbReference type="PROSITE" id="PS51900"/>
    </source>
</evidence>
<dbReference type="Proteomes" id="UP000016064">
    <property type="component" value="Unassembled WGS sequence"/>
</dbReference>
<feature type="active site" evidence="11">
    <location>
        <position position="270"/>
    </location>
</feature>
<name>A0ABP2XDB6_9CHLA</name>
<dbReference type="InterPro" id="IPR050090">
    <property type="entry name" value="Tyrosine_recombinase_XerCD"/>
</dbReference>
<dbReference type="Pfam" id="PF02899">
    <property type="entry name" value="Phage_int_SAM_1"/>
    <property type="match status" value="1"/>
</dbReference>